<dbReference type="SUPFAM" id="SSF82657">
    <property type="entry name" value="BolA-like"/>
    <property type="match status" value="1"/>
</dbReference>
<dbReference type="Pfam" id="PF01722">
    <property type="entry name" value="BolA"/>
    <property type="match status" value="1"/>
</dbReference>
<dbReference type="AlphaFoldDB" id="A0AAW9RCR5"/>
<evidence type="ECO:0000313" key="4">
    <source>
        <dbReference type="Proteomes" id="UP001359886"/>
    </source>
</evidence>
<evidence type="ECO:0000256" key="1">
    <source>
        <dbReference type="ARBA" id="ARBA00005578"/>
    </source>
</evidence>
<keyword evidence="4" id="KW-1185">Reference proteome</keyword>
<dbReference type="InterPro" id="IPR050961">
    <property type="entry name" value="BolA/IbaG_stress_morph_reg"/>
</dbReference>
<sequence>MDSKTIEQMIRAGMTGADVQVTGADGVHFEAQVVSPEFAGKSTLQRHRMVYETLGELMGREIHALALQTQTPEERG</sequence>
<dbReference type="GO" id="GO:0005829">
    <property type="term" value="C:cytosol"/>
    <property type="evidence" value="ECO:0007669"/>
    <property type="project" value="TreeGrafter"/>
</dbReference>
<accession>A0AAW9RCR5</accession>
<dbReference type="Proteomes" id="UP001359886">
    <property type="component" value="Unassembled WGS sequence"/>
</dbReference>
<proteinExistence type="inferred from homology"/>
<dbReference type="PANTHER" id="PTHR46229:SF2">
    <property type="entry name" value="BOLA-LIKE PROTEIN 1"/>
    <property type="match status" value="1"/>
</dbReference>
<dbReference type="PANTHER" id="PTHR46229">
    <property type="entry name" value="BOLA TRANSCRIPTION REGULATOR"/>
    <property type="match status" value="1"/>
</dbReference>
<comment type="similarity">
    <text evidence="1 2">Belongs to the BolA/IbaG family.</text>
</comment>
<evidence type="ECO:0000313" key="3">
    <source>
        <dbReference type="EMBL" id="MEJ8569650.1"/>
    </source>
</evidence>
<dbReference type="EMBL" id="JAZHOG010000016">
    <property type="protein sequence ID" value="MEJ8569650.1"/>
    <property type="molecule type" value="Genomic_DNA"/>
</dbReference>
<protein>
    <submittedName>
        <fullName evidence="3">BolA family protein</fullName>
    </submittedName>
</protein>
<name>A0AAW9RCR5_9GAMM</name>
<evidence type="ECO:0000256" key="2">
    <source>
        <dbReference type="RuleBase" id="RU003860"/>
    </source>
</evidence>
<organism evidence="3 4">
    <name type="scientific">Elongatibacter sediminis</name>
    <dbReference type="NCBI Taxonomy" id="3119006"/>
    <lineage>
        <taxon>Bacteria</taxon>
        <taxon>Pseudomonadati</taxon>
        <taxon>Pseudomonadota</taxon>
        <taxon>Gammaproteobacteria</taxon>
        <taxon>Chromatiales</taxon>
        <taxon>Wenzhouxiangellaceae</taxon>
        <taxon>Elongatibacter</taxon>
    </lineage>
</organism>
<dbReference type="InterPro" id="IPR036065">
    <property type="entry name" value="BolA-like_sf"/>
</dbReference>
<dbReference type="InterPro" id="IPR002634">
    <property type="entry name" value="BolA"/>
</dbReference>
<dbReference type="PIRSF" id="PIRSF003113">
    <property type="entry name" value="BolA"/>
    <property type="match status" value="1"/>
</dbReference>
<dbReference type="Gene3D" id="3.30.300.90">
    <property type="entry name" value="BolA-like"/>
    <property type="match status" value="1"/>
</dbReference>
<gene>
    <name evidence="3" type="ORF">V3330_18625</name>
</gene>
<comment type="caution">
    <text evidence="3">The sequence shown here is derived from an EMBL/GenBank/DDBJ whole genome shotgun (WGS) entry which is preliminary data.</text>
</comment>
<reference evidence="3 4" key="1">
    <citation type="submission" date="2024-02" db="EMBL/GenBank/DDBJ databases">
        <title>A novel Wenzhouxiangellaceae bacterium, isolated from coastal sediments.</title>
        <authorList>
            <person name="Du Z.-J."/>
            <person name="Ye Y.-Q."/>
            <person name="Zhang X.-Y."/>
        </authorList>
    </citation>
    <scope>NUCLEOTIDE SEQUENCE [LARGE SCALE GENOMIC DNA]</scope>
    <source>
        <strain evidence="3 4">CH-27</strain>
    </source>
</reference>
<dbReference type="GO" id="GO:0006351">
    <property type="term" value="P:DNA-templated transcription"/>
    <property type="evidence" value="ECO:0007669"/>
    <property type="project" value="TreeGrafter"/>
</dbReference>